<dbReference type="InterPro" id="IPR047114">
    <property type="entry name" value="YciF"/>
</dbReference>
<dbReference type="AlphaFoldDB" id="A0A1I7FKF9"/>
<sequence length="160" mass="17603">MLIKSIEDLFAHLLSEANSAEKQMIRALPKLARAAEAPRLVEMLSVHLEKTYSHMERVEQAANTLPNIRLSRIKCYAMESLLEDAQEIVEASEKGPVRDAGLIGVLQQVKHYEIATYGTLCTLADQLGDTEATVLLSQILNEEKGADEALTALAKKSINS</sequence>
<proteinExistence type="predicted"/>
<dbReference type="Gene3D" id="1.20.1260.10">
    <property type="match status" value="1"/>
</dbReference>
<reference evidence="2" key="1">
    <citation type="submission" date="2016-10" db="EMBL/GenBank/DDBJ databases">
        <authorList>
            <person name="Varghese N."/>
            <person name="Submissions S."/>
        </authorList>
    </citation>
    <scope>NUCLEOTIDE SEQUENCE [LARGE SCALE GENOMIC DNA]</scope>
    <source>
        <strain evidence="2">CGMCC 1.6981</strain>
    </source>
</reference>
<dbReference type="InterPro" id="IPR010287">
    <property type="entry name" value="DUF892_YciF-like"/>
</dbReference>
<dbReference type="InterPro" id="IPR012347">
    <property type="entry name" value="Ferritin-like"/>
</dbReference>
<name>A0A1I7FKF9_9GAMM</name>
<dbReference type="EMBL" id="FPBP01000001">
    <property type="protein sequence ID" value="SFU36635.1"/>
    <property type="molecule type" value="Genomic_DNA"/>
</dbReference>
<dbReference type="Proteomes" id="UP000198693">
    <property type="component" value="Unassembled WGS sequence"/>
</dbReference>
<dbReference type="Pfam" id="PF05974">
    <property type="entry name" value="DUF892"/>
    <property type="match status" value="1"/>
</dbReference>
<protein>
    <submittedName>
        <fullName evidence="1">Ferritin-like metal-binding protein YciE</fullName>
    </submittedName>
</protein>
<dbReference type="STRING" id="463301.SAMN04487955_101555"/>
<organism evidence="1 2">
    <name type="scientific">Halomonas korlensis</name>
    <dbReference type="NCBI Taxonomy" id="463301"/>
    <lineage>
        <taxon>Bacteria</taxon>
        <taxon>Pseudomonadati</taxon>
        <taxon>Pseudomonadota</taxon>
        <taxon>Gammaproteobacteria</taxon>
        <taxon>Oceanospirillales</taxon>
        <taxon>Halomonadaceae</taxon>
        <taxon>Halomonas</taxon>
    </lineage>
</organism>
<accession>A0A1I7FKF9</accession>
<dbReference type="InterPro" id="IPR009078">
    <property type="entry name" value="Ferritin-like_SF"/>
</dbReference>
<keyword evidence="2" id="KW-1185">Reference proteome</keyword>
<gene>
    <name evidence="1" type="ORF">SAMN04487955_101555</name>
</gene>
<dbReference type="OrthoDB" id="9795056at2"/>
<dbReference type="RefSeq" id="WP_089792632.1">
    <property type="nucleotide sequence ID" value="NZ_FPBP01000001.1"/>
</dbReference>
<dbReference type="PANTHER" id="PTHR30565">
    <property type="entry name" value="PROTEIN YCIF"/>
    <property type="match status" value="1"/>
</dbReference>
<evidence type="ECO:0000313" key="2">
    <source>
        <dbReference type="Proteomes" id="UP000198693"/>
    </source>
</evidence>
<dbReference type="SUPFAM" id="SSF47240">
    <property type="entry name" value="Ferritin-like"/>
    <property type="match status" value="1"/>
</dbReference>
<dbReference type="PANTHER" id="PTHR30565:SF9">
    <property type="entry name" value="PROTEIN YCIF"/>
    <property type="match status" value="1"/>
</dbReference>
<evidence type="ECO:0000313" key="1">
    <source>
        <dbReference type="EMBL" id="SFU36635.1"/>
    </source>
</evidence>